<dbReference type="AlphaFoldDB" id="A0A087VV77"/>
<dbReference type="HOGENOM" id="CLU_2749668_0_0_11"/>
<evidence type="ECO:0000313" key="1">
    <source>
        <dbReference type="EMBL" id="AIC92183.1"/>
    </source>
</evidence>
<protein>
    <submittedName>
        <fullName evidence="1">Uncharacterized protein</fullName>
    </submittedName>
</protein>
<organism evidence="1 2">
    <name type="scientific">Bifidobacterium [indicum] DSM 20214 = LMG 11587</name>
    <dbReference type="NCBI Taxonomy" id="1341694"/>
    <lineage>
        <taxon>Bacteria</taxon>
        <taxon>Bacillati</taxon>
        <taxon>Actinomycetota</taxon>
        <taxon>Actinomycetes</taxon>
        <taxon>Bifidobacteriales</taxon>
        <taxon>Bifidobacteriaceae</taxon>
        <taxon>Bifidobacterium</taxon>
    </lineage>
</organism>
<name>A0A087VV77_9BIFI</name>
<accession>A0A087VV77</accession>
<dbReference type="KEGG" id="bii:BINDI_0918"/>
<evidence type="ECO:0000313" key="2">
    <source>
        <dbReference type="Proteomes" id="UP000028569"/>
    </source>
</evidence>
<dbReference type="EMBL" id="CP006018">
    <property type="protein sequence ID" value="AIC92183.1"/>
    <property type="molecule type" value="Genomic_DNA"/>
</dbReference>
<dbReference type="Proteomes" id="UP000028569">
    <property type="component" value="Chromosome"/>
</dbReference>
<gene>
    <name evidence="1" type="ORF">BINDI_0918</name>
</gene>
<sequence>MTLSTRAGCPCSTCSRLTQGECCKCWSPSCAKTIWHGYTCNWEAERSHPVTRRYRSEDNPIVIDDFKKET</sequence>
<keyword evidence="2" id="KW-1185">Reference proteome</keyword>
<proteinExistence type="predicted"/>
<reference evidence="1 2" key="1">
    <citation type="journal article" date="2014" name="Appl. Environ. Microbiol.">
        <title>Genomic encyclopedia of type strains of the genus Bifidobacterium.</title>
        <authorList>
            <person name="Milani C."/>
            <person name="Lugli G.A."/>
            <person name="Duranti S."/>
            <person name="Turroni F."/>
            <person name="Bottacini F."/>
            <person name="Mangifesta M."/>
            <person name="Sanchez B."/>
            <person name="Viappiani A."/>
            <person name="Mancabelli L."/>
            <person name="Taminiau B."/>
            <person name="Delcenserie V."/>
            <person name="Barrangou R."/>
            <person name="Margolles A."/>
            <person name="van Sinderen D."/>
            <person name="Ventura M."/>
        </authorList>
    </citation>
    <scope>NUCLEOTIDE SEQUENCE [LARGE SCALE GENOMIC DNA]</scope>
    <source>
        <strain evidence="1 2">LMG 11587</strain>
    </source>
</reference>